<evidence type="ECO:0000313" key="2">
    <source>
        <dbReference type="EMBL" id="MFD2910699.1"/>
    </source>
</evidence>
<dbReference type="CDD" id="cd00085">
    <property type="entry name" value="HNHc"/>
    <property type="match status" value="1"/>
</dbReference>
<reference evidence="3" key="1">
    <citation type="journal article" date="2019" name="Int. J. Syst. Evol. Microbiol.">
        <title>The Global Catalogue of Microorganisms (GCM) 10K type strain sequencing project: providing services to taxonomists for standard genome sequencing and annotation.</title>
        <authorList>
            <consortium name="The Broad Institute Genomics Platform"/>
            <consortium name="The Broad Institute Genome Sequencing Center for Infectious Disease"/>
            <person name="Wu L."/>
            <person name="Ma J."/>
        </authorList>
    </citation>
    <scope>NUCLEOTIDE SEQUENCE [LARGE SCALE GENOMIC DNA]</scope>
    <source>
        <strain evidence="3">KCTC 13528</strain>
    </source>
</reference>
<dbReference type="GO" id="GO:0004519">
    <property type="term" value="F:endonuclease activity"/>
    <property type="evidence" value="ECO:0007669"/>
    <property type="project" value="UniProtKB-KW"/>
</dbReference>
<protein>
    <submittedName>
        <fullName evidence="2">HNH endonuclease</fullName>
    </submittedName>
</protein>
<accession>A0ABW5ZCQ7</accession>
<evidence type="ECO:0000313" key="3">
    <source>
        <dbReference type="Proteomes" id="UP001597561"/>
    </source>
</evidence>
<organism evidence="2 3">
    <name type="scientific">Jeotgalibacillus terrae</name>
    <dbReference type="NCBI Taxonomy" id="587735"/>
    <lineage>
        <taxon>Bacteria</taxon>
        <taxon>Bacillati</taxon>
        <taxon>Bacillota</taxon>
        <taxon>Bacilli</taxon>
        <taxon>Bacillales</taxon>
        <taxon>Caryophanaceae</taxon>
        <taxon>Jeotgalibacillus</taxon>
    </lineage>
</organism>
<keyword evidence="2" id="KW-0378">Hydrolase</keyword>
<dbReference type="Pfam" id="PF13395">
    <property type="entry name" value="HNH_4"/>
    <property type="match status" value="1"/>
</dbReference>
<keyword evidence="3" id="KW-1185">Reference proteome</keyword>
<dbReference type="Proteomes" id="UP001597561">
    <property type="component" value="Unassembled WGS sequence"/>
</dbReference>
<sequence length="329" mass="38939">MSHKLKVAEARAEYITEQDVWSHFNFIFSEKSKNSASYKYALVKSLLENLYNVNESLELSYYQVFESFTEIYWNLVIHHNLSQLNLKQKSARIETVLRESLQKHNLNEQIIFERIPDQVKLKIVGRVISECKNDVMGALYGDTQGMIYSFDNYKRQLKLTASFYSFMQKYQKVIMYLSNYHLALFLEKFNSGSSTDGLLLKIENVSKRKSLNSFYLLLASVYQKECFYCGKRVKSRRGNHVDHFIPWSFIQNDQLWNLVIACSKCNTSKNNKLAEIEYLEKLIQRNCHLSENENIIERIDMQLYTPNKLEDLYKYSRQNGYTDVWIPNK</sequence>
<name>A0ABW5ZCQ7_9BACL</name>
<dbReference type="SMART" id="SM00507">
    <property type="entry name" value="HNHc"/>
    <property type="match status" value="1"/>
</dbReference>
<keyword evidence="2" id="KW-0540">Nuclease</keyword>
<evidence type="ECO:0000259" key="1">
    <source>
        <dbReference type="SMART" id="SM00507"/>
    </source>
</evidence>
<proteinExistence type="predicted"/>
<comment type="caution">
    <text evidence="2">The sequence shown here is derived from an EMBL/GenBank/DDBJ whole genome shotgun (WGS) entry which is preliminary data.</text>
</comment>
<dbReference type="Gene3D" id="1.10.30.50">
    <property type="match status" value="1"/>
</dbReference>
<dbReference type="InterPro" id="IPR003615">
    <property type="entry name" value="HNH_nuc"/>
</dbReference>
<gene>
    <name evidence="2" type="ORF">ACFS5P_02305</name>
</gene>
<feature type="domain" description="HNH nuclease" evidence="1">
    <location>
        <begin position="216"/>
        <end position="267"/>
    </location>
</feature>
<dbReference type="RefSeq" id="WP_204729252.1">
    <property type="nucleotide sequence ID" value="NZ_JAFBDK010000007.1"/>
</dbReference>
<keyword evidence="2" id="KW-0255">Endonuclease</keyword>
<dbReference type="EMBL" id="JBHUPG010000003">
    <property type="protein sequence ID" value="MFD2910699.1"/>
    <property type="molecule type" value="Genomic_DNA"/>
</dbReference>